<evidence type="ECO:0000256" key="2">
    <source>
        <dbReference type="ARBA" id="ARBA00022692"/>
    </source>
</evidence>
<comment type="subcellular location">
    <subcellularLocation>
        <location evidence="1">Membrane</location>
    </subcellularLocation>
</comment>
<name>A0A3S5B8L3_9PLAT</name>
<proteinExistence type="predicted"/>
<dbReference type="OrthoDB" id="10059618at2759"/>
<keyword evidence="4" id="KW-1133">Transmembrane helix</keyword>
<evidence type="ECO:0000256" key="6">
    <source>
        <dbReference type="SAM" id="MobiDB-lite"/>
    </source>
</evidence>
<keyword evidence="8" id="KW-1185">Reference proteome</keyword>
<evidence type="ECO:0000256" key="4">
    <source>
        <dbReference type="ARBA" id="ARBA00022989"/>
    </source>
</evidence>
<reference evidence="7" key="1">
    <citation type="submission" date="2018-11" db="EMBL/GenBank/DDBJ databases">
        <authorList>
            <consortium name="Pathogen Informatics"/>
        </authorList>
    </citation>
    <scope>NUCLEOTIDE SEQUENCE</scope>
</reference>
<dbReference type="AlphaFoldDB" id="A0A3S5B8L3"/>
<gene>
    <name evidence="7" type="ORF">PXEA_LOCUS33034</name>
</gene>
<feature type="region of interest" description="Disordered" evidence="6">
    <location>
        <begin position="72"/>
        <end position="91"/>
    </location>
</feature>
<dbReference type="EMBL" id="CAAALY010261828">
    <property type="protein sequence ID" value="VEL39594.1"/>
    <property type="molecule type" value="Genomic_DNA"/>
</dbReference>
<keyword evidence="3" id="KW-0677">Repeat</keyword>
<keyword evidence="5" id="KW-0472">Membrane</keyword>
<evidence type="ECO:0000256" key="5">
    <source>
        <dbReference type="ARBA" id="ARBA00023136"/>
    </source>
</evidence>
<dbReference type="GO" id="GO:0016020">
    <property type="term" value="C:membrane"/>
    <property type="evidence" value="ECO:0007669"/>
    <property type="project" value="UniProtKB-SubCell"/>
</dbReference>
<evidence type="ECO:0000256" key="3">
    <source>
        <dbReference type="ARBA" id="ARBA00022737"/>
    </source>
</evidence>
<evidence type="ECO:0000313" key="8">
    <source>
        <dbReference type="Proteomes" id="UP000784294"/>
    </source>
</evidence>
<dbReference type="InterPro" id="IPR037721">
    <property type="entry name" value="Ferlin"/>
</dbReference>
<dbReference type="PANTHER" id="PTHR12546">
    <property type="entry name" value="FER-1-LIKE"/>
    <property type="match status" value="1"/>
</dbReference>
<keyword evidence="2" id="KW-0812">Transmembrane</keyword>
<feature type="non-terminal residue" evidence="7">
    <location>
        <position position="91"/>
    </location>
</feature>
<dbReference type="GO" id="GO:0007009">
    <property type="term" value="P:plasma membrane organization"/>
    <property type="evidence" value="ECO:0007669"/>
    <property type="project" value="TreeGrafter"/>
</dbReference>
<evidence type="ECO:0000313" key="7">
    <source>
        <dbReference type="EMBL" id="VEL39594.1"/>
    </source>
</evidence>
<dbReference type="Proteomes" id="UP000784294">
    <property type="component" value="Unassembled WGS sequence"/>
</dbReference>
<dbReference type="PANTHER" id="PTHR12546:SF60">
    <property type="entry name" value="MISFIRE, ISOFORM F"/>
    <property type="match status" value="1"/>
</dbReference>
<feature type="region of interest" description="Disordered" evidence="6">
    <location>
        <begin position="1"/>
        <end position="24"/>
    </location>
</feature>
<evidence type="ECO:0008006" key="9">
    <source>
        <dbReference type="Google" id="ProtNLM"/>
    </source>
</evidence>
<organism evidence="7 8">
    <name type="scientific">Protopolystoma xenopodis</name>
    <dbReference type="NCBI Taxonomy" id="117903"/>
    <lineage>
        <taxon>Eukaryota</taxon>
        <taxon>Metazoa</taxon>
        <taxon>Spiralia</taxon>
        <taxon>Lophotrochozoa</taxon>
        <taxon>Platyhelminthes</taxon>
        <taxon>Monogenea</taxon>
        <taxon>Polyopisthocotylea</taxon>
        <taxon>Polystomatidea</taxon>
        <taxon>Polystomatidae</taxon>
        <taxon>Protopolystoma</taxon>
    </lineage>
</organism>
<comment type="caution">
    <text evidence="7">The sequence shown here is derived from an EMBL/GenBank/DDBJ whole genome shotgun (WGS) entry which is preliminary data.</text>
</comment>
<protein>
    <recommendedName>
        <fullName evidence="9">Ferlin C-terminal domain-containing protein</fullName>
    </recommendedName>
</protein>
<evidence type="ECO:0000256" key="1">
    <source>
        <dbReference type="ARBA" id="ARBA00004370"/>
    </source>
</evidence>
<sequence>MRSISLRLSKMPRPSKTSKSCGLHQLEPECPTISIFRNKTTRGWWPLTQKIDEELEIMGKVEVELELLTGIDAENSPAGLGREEPSGLAKP</sequence>
<accession>A0A3S5B8L3</accession>